<reference evidence="2" key="1">
    <citation type="submission" date="2023-03" db="EMBL/GenBank/DDBJ databases">
        <title>Massive genome expansion in bonnet fungi (Mycena s.s.) driven by repeated elements and novel gene families across ecological guilds.</title>
        <authorList>
            <consortium name="Lawrence Berkeley National Laboratory"/>
            <person name="Harder C.B."/>
            <person name="Miyauchi S."/>
            <person name="Viragh M."/>
            <person name="Kuo A."/>
            <person name="Thoen E."/>
            <person name="Andreopoulos B."/>
            <person name="Lu D."/>
            <person name="Skrede I."/>
            <person name="Drula E."/>
            <person name="Henrissat B."/>
            <person name="Morin E."/>
            <person name="Kohler A."/>
            <person name="Barry K."/>
            <person name="LaButti K."/>
            <person name="Morin E."/>
            <person name="Salamov A."/>
            <person name="Lipzen A."/>
            <person name="Mereny Z."/>
            <person name="Hegedus B."/>
            <person name="Baldrian P."/>
            <person name="Stursova M."/>
            <person name="Weitz H."/>
            <person name="Taylor A."/>
            <person name="Grigoriev I.V."/>
            <person name="Nagy L.G."/>
            <person name="Martin F."/>
            <person name="Kauserud H."/>
        </authorList>
    </citation>
    <scope>NUCLEOTIDE SEQUENCE</scope>
    <source>
        <strain evidence="2">9284</strain>
    </source>
</reference>
<dbReference type="Proteomes" id="UP001221142">
    <property type="component" value="Unassembled WGS sequence"/>
</dbReference>
<accession>A0AAD7FES4</accession>
<evidence type="ECO:0000313" key="2">
    <source>
        <dbReference type="EMBL" id="KAJ7615911.1"/>
    </source>
</evidence>
<keyword evidence="3" id="KW-1185">Reference proteome</keyword>
<evidence type="ECO:0000256" key="1">
    <source>
        <dbReference type="SAM" id="MobiDB-lite"/>
    </source>
</evidence>
<sequence length="239" mass="25285">MNLRLRTLKPVSARGSSCVDIFRNAGVSLSQGGKLSKYGGGRIASDDPPGAALEAVSEAPVGASKEKLLIPGRRQLNIPGGRSQLGEVTRAMGSQAKIDIEQANPGETLRLGWSQIDSAPVGVAQVGGLEGAAFESREAEQRPTSDESKAEFHSGGISLDVGGSGRYDPRAVTATNMASKRKAFEPGRGVGRRADYSFQPQQTDALTLMTRPVIYDQFVTSHGGVSVAVNRHLKLKWAN</sequence>
<dbReference type="EMBL" id="JARKIF010000023">
    <property type="protein sequence ID" value="KAJ7615911.1"/>
    <property type="molecule type" value="Genomic_DNA"/>
</dbReference>
<comment type="caution">
    <text evidence="2">The sequence shown here is derived from an EMBL/GenBank/DDBJ whole genome shotgun (WGS) entry which is preliminary data.</text>
</comment>
<name>A0AAD7FES4_9AGAR</name>
<evidence type="ECO:0000313" key="3">
    <source>
        <dbReference type="Proteomes" id="UP001221142"/>
    </source>
</evidence>
<feature type="compositionally biased region" description="Basic and acidic residues" evidence="1">
    <location>
        <begin position="135"/>
        <end position="152"/>
    </location>
</feature>
<organism evidence="2 3">
    <name type="scientific">Roridomyces roridus</name>
    <dbReference type="NCBI Taxonomy" id="1738132"/>
    <lineage>
        <taxon>Eukaryota</taxon>
        <taxon>Fungi</taxon>
        <taxon>Dikarya</taxon>
        <taxon>Basidiomycota</taxon>
        <taxon>Agaricomycotina</taxon>
        <taxon>Agaricomycetes</taxon>
        <taxon>Agaricomycetidae</taxon>
        <taxon>Agaricales</taxon>
        <taxon>Marasmiineae</taxon>
        <taxon>Mycenaceae</taxon>
        <taxon>Roridomyces</taxon>
    </lineage>
</organism>
<protein>
    <submittedName>
        <fullName evidence="2">Uncharacterized protein</fullName>
    </submittedName>
</protein>
<feature type="region of interest" description="Disordered" evidence="1">
    <location>
        <begin position="134"/>
        <end position="164"/>
    </location>
</feature>
<proteinExistence type="predicted"/>
<gene>
    <name evidence="2" type="ORF">FB45DRAFT_873214</name>
</gene>
<dbReference type="AlphaFoldDB" id="A0AAD7FES4"/>